<organism evidence="9 11">
    <name type="scientific">Yersinia enterocolitica</name>
    <dbReference type="NCBI Taxonomy" id="630"/>
    <lineage>
        <taxon>Bacteria</taxon>
        <taxon>Pseudomonadati</taxon>
        <taxon>Pseudomonadota</taxon>
        <taxon>Gammaproteobacteria</taxon>
        <taxon>Enterobacterales</taxon>
        <taxon>Yersiniaceae</taxon>
        <taxon>Yersinia</taxon>
    </lineage>
</organism>
<feature type="binding site" evidence="7">
    <location>
        <begin position="10"/>
        <end position="12"/>
    </location>
    <ligand>
        <name>FMN</name>
        <dbReference type="ChEBI" id="CHEBI:58210"/>
    </ligand>
</feature>
<protein>
    <recommendedName>
        <fullName evidence="7">Flavin prenyltransferase UbiX</fullName>
        <ecNumber evidence="7">2.5.1.129</ecNumber>
    </recommendedName>
</protein>
<dbReference type="InterPro" id="IPR004507">
    <property type="entry name" value="UbiX-like"/>
</dbReference>
<keyword evidence="2 7" id="KW-0285">Flavoprotein</keyword>
<evidence type="ECO:0000256" key="4">
    <source>
        <dbReference type="ARBA" id="ARBA00022679"/>
    </source>
</evidence>
<keyword evidence="4 7" id="KW-0808">Transferase</keyword>
<reference evidence="9 11" key="1">
    <citation type="submission" date="2015-03" db="EMBL/GenBank/DDBJ databases">
        <authorList>
            <person name="Murphy D."/>
        </authorList>
    </citation>
    <scope>NUCLEOTIDE SEQUENCE [LARGE SCALE GENOMIC DNA]</scope>
    <source>
        <strain evidence="9 11">IP26249</strain>
    </source>
</reference>
<evidence type="ECO:0000256" key="6">
    <source>
        <dbReference type="ARBA" id="ARBA00060793"/>
    </source>
</evidence>
<dbReference type="PATRIC" id="fig|630.129.peg.2905"/>
<dbReference type="AlphaFoldDB" id="A0A0E1NEM2"/>
<keyword evidence="9" id="KW-0456">Lyase</keyword>
<evidence type="ECO:0000256" key="7">
    <source>
        <dbReference type="HAMAP-Rule" id="MF_01984"/>
    </source>
</evidence>
<evidence type="ECO:0000259" key="8">
    <source>
        <dbReference type="Pfam" id="PF02441"/>
    </source>
</evidence>
<evidence type="ECO:0000313" key="11">
    <source>
        <dbReference type="Proteomes" id="UP000048841"/>
    </source>
</evidence>
<dbReference type="FunFam" id="3.40.50.1950:FF:000001">
    <property type="entry name" value="Flavin prenyltransferase UbiX"/>
    <property type="match status" value="1"/>
</dbReference>
<gene>
    <name evidence="7 9" type="primary">ubiX</name>
    <name evidence="9" type="ORF">ERS137941_01529</name>
    <name evidence="10" type="ORF">I6I39_01660</name>
</gene>
<dbReference type="SUPFAM" id="SSF52507">
    <property type="entry name" value="Homo-oligomeric flavin-containing Cys decarboxylases, HFCD"/>
    <property type="match status" value="1"/>
</dbReference>
<dbReference type="GeneID" id="31408372"/>
<comment type="caution">
    <text evidence="7">Lacks conserved residue(s) required for the propagation of feature annotation.</text>
</comment>
<dbReference type="KEGG" id="yet:CH48_337"/>
<dbReference type="EC" id="2.5.1.129" evidence="7"/>
<feature type="binding site" evidence="7">
    <location>
        <position position="169"/>
    </location>
    <ligand>
        <name>dimethylallyl phosphate</name>
        <dbReference type="ChEBI" id="CHEBI:88052"/>
    </ligand>
</feature>
<dbReference type="NCBIfam" id="NF004685">
    <property type="entry name" value="PRK06029.1"/>
    <property type="match status" value="1"/>
</dbReference>
<sequence>MKRLIIGISGASGAIYGVRLLQVLKQVEGIETHLILSNAARQTLALETDFSVKDVQALADVVHDSRDIAACVSSGSFKTCGMVILPCSIKTLSGIVHSYTDGLLTRAADVILKERRSLVLCVRETPLHLGHLRLMVQAAELGAVIMPPMPAFYHRPQTIQDLVDQTVNRVIDQFDIELPEDLFIRWQGTR</sequence>
<dbReference type="Pfam" id="PF02441">
    <property type="entry name" value="Flavoprotein"/>
    <property type="match status" value="1"/>
</dbReference>
<evidence type="ECO:0000256" key="3">
    <source>
        <dbReference type="ARBA" id="ARBA00022643"/>
    </source>
</evidence>
<evidence type="ECO:0000313" key="10">
    <source>
        <dbReference type="EMBL" id="QQU47509.1"/>
    </source>
</evidence>
<dbReference type="HAMAP" id="MF_01984">
    <property type="entry name" value="ubiX_pad"/>
    <property type="match status" value="1"/>
</dbReference>
<dbReference type="RefSeq" id="WP_005177687.1">
    <property type="nucleotide sequence ID" value="NZ_CGBC01000008.1"/>
</dbReference>
<comment type="similarity">
    <text evidence="6 7">Belongs to the UbiX/PAD1 family.</text>
</comment>
<feature type="binding site" evidence="7">
    <location>
        <position position="153"/>
    </location>
    <ligand>
        <name>dimethylallyl phosphate</name>
        <dbReference type="ChEBI" id="CHEBI:88052"/>
    </ligand>
</feature>
<feature type="binding site" evidence="7">
    <location>
        <position position="37"/>
    </location>
    <ligand>
        <name>FMN</name>
        <dbReference type="ChEBI" id="CHEBI:58210"/>
    </ligand>
</feature>
<evidence type="ECO:0000256" key="5">
    <source>
        <dbReference type="ARBA" id="ARBA00050612"/>
    </source>
</evidence>
<evidence type="ECO:0000313" key="9">
    <source>
        <dbReference type="EMBL" id="CFQ59709.1"/>
    </source>
</evidence>
<feature type="binding site" evidence="7">
    <location>
        <position position="123"/>
    </location>
    <ligand>
        <name>FMN</name>
        <dbReference type="ChEBI" id="CHEBI:58210"/>
    </ligand>
</feature>
<keyword evidence="1 7" id="KW-0637">Prenyltransferase</keyword>
<dbReference type="PANTHER" id="PTHR43374:SF1">
    <property type="entry name" value="FLAVIN PRENYLTRANSFERASE PAD1, MITOCHONDRIAL"/>
    <property type="match status" value="1"/>
</dbReference>
<dbReference type="InterPro" id="IPR003382">
    <property type="entry name" value="Flavoprotein"/>
</dbReference>
<dbReference type="Gene3D" id="3.40.50.1950">
    <property type="entry name" value="Flavin prenyltransferase-like"/>
    <property type="match status" value="1"/>
</dbReference>
<evidence type="ECO:0000256" key="2">
    <source>
        <dbReference type="ARBA" id="ARBA00022630"/>
    </source>
</evidence>
<dbReference type="OMA" id="GATHIQD"/>
<dbReference type="PANTHER" id="PTHR43374">
    <property type="entry name" value="FLAVIN PRENYLTRANSFERASE"/>
    <property type="match status" value="1"/>
</dbReference>
<dbReference type="EMBL" id="CGBR01000007">
    <property type="protein sequence ID" value="CFQ59709.1"/>
    <property type="molecule type" value="Genomic_DNA"/>
</dbReference>
<dbReference type="GO" id="GO:0106141">
    <property type="term" value="F:flavin prenyltransferase activity"/>
    <property type="evidence" value="ECO:0007669"/>
    <property type="project" value="UniProtKB-EC"/>
</dbReference>
<dbReference type="NCBIfam" id="TIGR00421">
    <property type="entry name" value="ubiX_pad"/>
    <property type="match status" value="1"/>
</dbReference>
<name>A0A0E1NEM2_YEREN</name>
<evidence type="ECO:0000256" key="1">
    <source>
        <dbReference type="ARBA" id="ARBA00022602"/>
    </source>
</evidence>
<dbReference type="GO" id="GO:0016831">
    <property type="term" value="F:carboxy-lyase activity"/>
    <property type="evidence" value="ECO:0007669"/>
    <property type="project" value="TreeGrafter"/>
</dbReference>
<keyword evidence="3 7" id="KW-0288">FMN</keyword>
<comment type="function">
    <text evidence="7">Flavin prenyltransferase that catalyzes the synthesis of the prenylated FMN cofactor (prenyl-FMN) for 4-hydroxy-3-polyprenylbenzoic acid decarboxylase UbiD. The prenyltransferase is metal-independent and links a dimethylallyl moiety from dimethylallyl monophosphate (DMAP) to the flavin N5 and C6 atoms of FMN.</text>
</comment>
<dbReference type="Proteomes" id="UP000595309">
    <property type="component" value="Chromosome"/>
</dbReference>
<accession>A0A0E1NEM2</accession>
<evidence type="ECO:0000313" key="12">
    <source>
        <dbReference type="Proteomes" id="UP000595309"/>
    </source>
</evidence>
<dbReference type="Proteomes" id="UP000048841">
    <property type="component" value="Unassembled WGS sequence"/>
</dbReference>
<dbReference type="EMBL" id="CP068146">
    <property type="protein sequence ID" value="QQU47509.1"/>
    <property type="molecule type" value="Genomic_DNA"/>
</dbReference>
<comment type="catalytic activity">
    <reaction evidence="5 7">
        <text>dimethylallyl phosphate + FMNH2 = prenylated FMNH2 + phosphate</text>
        <dbReference type="Rhea" id="RHEA:37743"/>
        <dbReference type="ChEBI" id="CHEBI:43474"/>
        <dbReference type="ChEBI" id="CHEBI:57618"/>
        <dbReference type="ChEBI" id="CHEBI:87467"/>
        <dbReference type="ChEBI" id="CHEBI:88052"/>
        <dbReference type="EC" id="2.5.1.129"/>
    </reaction>
</comment>
<dbReference type="InterPro" id="IPR036551">
    <property type="entry name" value="Flavin_trans-like"/>
</dbReference>
<feature type="domain" description="Flavoprotein" evidence="8">
    <location>
        <begin position="2"/>
        <end position="173"/>
    </location>
</feature>
<proteinExistence type="inferred from homology"/>
<reference evidence="10 12" key="2">
    <citation type="submission" date="2021-01" db="EMBL/GenBank/DDBJ databases">
        <title>FDA dAtabase for Regulatory Grade micrObial Sequences (FDA-ARGOS): Supporting development and validation of Infectious Disease Dx tests.</title>
        <authorList>
            <person name="Blissenbach B."/>
            <person name="Krut O."/>
            <person name="Tallon L."/>
            <person name="Sadzewicz L."/>
            <person name="Zhao X."/>
            <person name="Boylan J."/>
            <person name="Ott S."/>
            <person name="Bowen H."/>
            <person name="Vavikolanu K."/>
            <person name="Mehta A."/>
            <person name="Aluvathingal J."/>
            <person name="Nadendla S."/>
            <person name="Yan Y."/>
            <person name="Sichtig H."/>
        </authorList>
    </citation>
    <scope>NUCLEOTIDE SEQUENCE [LARGE SCALE GENOMIC DNA]</scope>
    <source>
        <strain evidence="10 12">FDAARGOS_1082</strain>
    </source>
</reference>
<feature type="binding site" evidence="7">
    <location>
        <begin position="88"/>
        <end position="91"/>
    </location>
    <ligand>
        <name>FMN</name>
        <dbReference type="ChEBI" id="CHEBI:58210"/>
    </ligand>
</feature>